<name>A0ABP4C043_9ACTN</name>
<dbReference type="InterPro" id="IPR033132">
    <property type="entry name" value="GH_1_N_CS"/>
</dbReference>
<evidence type="ECO:0000313" key="5">
    <source>
        <dbReference type="EMBL" id="GAA0956960.1"/>
    </source>
</evidence>
<keyword evidence="3" id="KW-0326">Glycosidase</keyword>
<sequence>MTNFPEGFLWGAATAGHQIEGGNTLSDHWAMEHVPRSPFTEPSGDACDGYHRFTEDIALLAQAGLNTYRFSVEWSRIEPEPGMFSRAELDHYLRVVQACHDAGVTPVVTLNHFTVPAWLARDGAWNSPEAPGRFARYCEAVATHMAGAVPWYCTLNEPNLGAMLSMGGTIPMASLEELGVVERPDPEAVRAFAARIGGDERIALLGNPVPSAEGIAHLMEAHRRGRDAVKRVDPSAKVGWTLAIPDFHTIPGGEEIAGLVREKSLENFLLVSREDDFVGVQTYTREVLGPEGRVPLPEDAPRFQTGWEVYPQALGNSVRLAARVARVPVLVTENGMATADDAQRVAYTAEALRGLEECLKEGVDVLGYLHWSLLDNFEWHSGYAMTFGLVAVDRVTFERTPKPSLGWLGAVARSNGASF</sequence>
<dbReference type="SUPFAM" id="SSF51445">
    <property type="entry name" value="(Trans)glycosidases"/>
    <property type="match status" value="1"/>
</dbReference>
<evidence type="ECO:0000313" key="6">
    <source>
        <dbReference type="Proteomes" id="UP001500665"/>
    </source>
</evidence>
<dbReference type="PRINTS" id="PR00131">
    <property type="entry name" value="GLHYDRLASE1"/>
</dbReference>
<proteinExistence type="inferred from homology"/>
<evidence type="ECO:0000256" key="4">
    <source>
        <dbReference type="RuleBase" id="RU003690"/>
    </source>
</evidence>
<keyword evidence="6" id="KW-1185">Reference proteome</keyword>
<comment type="caution">
    <text evidence="5">The sequence shown here is derived from an EMBL/GenBank/DDBJ whole genome shotgun (WGS) entry which is preliminary data.</text>
</comment>
<dbReference type="PROSITE" id="PS00653">
    <property type="entry name" value="GLYCOSYL_HYDROL_F1_2"/>
    <property type="match status" value="1"/>
</dbReference>
<dbReference type="Pfam" id="PF00232">
    <property type="entry name" value="Glyco_hydro_1"/>
    <property type="match status" value="2"/>
</dbReference>
<dbReference type="PANTHER" id="PTHR10353:SF36">
    <property type="entry name" value="LP05116P"/>
    <property type="match status" value="1"/>
</dbReference>
<dbReference type="Proteomes" id="UP001500665">
    <property type="component" value="Unassembled WGS sequence"/>
</dbReference>
<keyword evidence="2" id="KW-0378">Hydrolase</keyword>
<evidence type="ECO:0000256" key="2">
    <source>
        <dbReference type="ARBA" id="ARBA00022801"/>
    </source>
</evidence>
<dbReference type="EMBL" id="BAAAHH010000018">
    <property type="protein sequence ID" value="GAA0956960.1"/>
    <property type="molecule type" value="Genomic_DNA"/>
</dbReference>
<evidence type="ECO:0000256" key="1">
    <source>
        <dbReference type="ARBA" id="ARBA00010838"/>
    </source>
</evidence>
<gene>
    <name evidence="5" type="ORF">GCM10009550_43630</name>
</gene>
<dbReference type="PANTHER" id="PTHR10353">
    <property type="entry name" value="GLYCOSYL HYDROLASE"/>
    <property type="match status" value="1"/>
</dbReference>
<evidence type="ECO:0000256" key="3">
    <source>
        <dbReference type="ARBA" id="ARBA00023295"/>
    </source>
</evidence>
<protein>
    <submittedName>
        <fullName evidence="5">Family 1 glycosylhydrolase</fullName>
    </submittedName>
</protein>
<dbReference type="InterPro" id="IPR017853">
    <property type="entry name" value="GH"/>
</dbReference>
<dbReference type="InterPro" id="IPR001360">
    <property type="entry name" value="Glyco_hydro_1"/>
</dbReference>
<comment type="similarity">
    <text evidence="1 4">Belongs to the glycosyl hydrolase 1 family.</text>
</comment>
<reference evidence="6" key="1">
    <citation type="journal article" date="2019" name="Int. J. Syst. Evol. Microbiol.">
        <title>The Global Catalogue of Microorganisms (GCM) 10K type strain sequencing project: providing services to taxonomists for standard genome sequencing and annotation.</title>
        <authorList>
            <consortium name="The Broad Institute Genomics Platform"/>
            <consortium name="The Broad Institute Genome Sequencing Center for Infectious Disease"/>
            <person name="Wu L."/>
            <person name="Ma J."/>
        </authorList>
    </citation>
    <scope>NUCLEOTIDE SEQUENCE [LARGE SCALE GENOMIC DNA]</scope>
    <source>
        <strain evidence="6">JCM 10696</strain>
    </source>
</reference>
<dbReference type="RefSeq" id="WP_344242744.1">
    <property type="nucleotide sequence ID" value="NZ_BAAAHH010000018.1"/>
</dbReference>
<accession>A0ABP4C043</accession>
<dbReference type="Gene3D" id="3.20.20.80">
    <property type="entry name" value="Glycosidases"/>
    <property type="match status" value="1"/>
</dbReference>
<organism evidence="5 6">
    <name type="scientific">Actinocorallia libanotica</name>
    <dbReference type="NCBI Taxonomy" id="46162"/>
    <lineage>
        <taxon>Bacteria</taxon>
        <taxon>Bacillati</taxon>
        <taxon>Actinomycetota</taxon>
        <taxon>Actinomycetes</taxon>
        <taxon>Streptosporangiales</taxon>
        <taxon>Thermomonosporaceae</taxon>
        <taxon>Actinocorallia</taxon>
    </lineage>
</organism>